<sequence length="662" mass="73752">MTEPKTSTAPKASYRFVPLNSRVIPAPLRLDQISHARPLPGCWSGGMTVEWRNETPICVGAPGQDKDDSVDSPFCLPGQRYALPGPSLKGMIRAVVEIATFSHLGRINDHHRFGYRDFNDQEHYRQHVKPNDLKAGWLRYDQKSGQWQLAAAKGERGFAMLPIDLLLEAIDKKVKREPGINEAKKKRDIIAKAGFGPHVISYEHKAKHGSGVNIVSALFDAVVDKKNTGVIVCADTKKKADPTPKKGDQKFEAIFHEPGEFKALPPDYMERFAFLHSKMTKSAMEPEGNWKTWLKGMGYPNPLNAGGKTEAPQQGYDFPGIPVYYCGQPPVDGRTEDDGFHMGFSRVIKIPYEFSVGQLAQRTLGRDGEKYSIPELGRELDFARAIFGDVEGSLPSERKKAADGPDRLALKGRVAFEFATLAEGRNPYLMPVSTTVMMGPKASFWPFYLRNGQDPGSSADYNDEMAILAGRKRYPVRCLGQQLPKPPADAKEKQKTKLRFLGAGHVFRGRIRFRNLHAAELGALLWALNFGDFSEPTKYFHAMGRAKGHGYGRLAATISQFRATAHCPAGQAIEARDMAPFVEEFTAYMDAGLRWLGYGFGFENSPAVTALRALADPQKSKNNDQHLGVMSMKDFRTLKRIDQAHDLLCDYVSADDWARMRP</sequence>
<name>E1QHL2_DESB2</name>
<reference evidence="1 2" key="1">
    <citation type="journal article" date="2010" name="Stand. Genomic Sci.">
        <title>Complete genome sequence of Desulfarculus baarsii type strain (2st14).</title>
        <authorList>
            <person name="Sun H."/>
            <person name="Spring S."/>
            <person name="Lapidus A."/>
            <person name="Davenport K."/>
            <person name="Del Rio T.G."/>
            <person name="Tice H."/>
            <person name="Nolan M."/>
            <person name="Copeland A."/>
            <person name="Cheng J.F."/>
            <person name="Lucas S."/>
            <person name="Tapia R."/>
            <person name="Goodwin L."/>
            <person name="Pitluck S."/>
            <person name="Ivanova N."/>
            <person name="Pagani I."/>
            <person name="Mavromatis K."/>
            <person name="Ovchinnikova G."/>
            <person name="Pati A."/>
            <person name="Chen A."/>
            <person name="Palaniappan K."/>
            <person name="Hauser L."/>
            <person name="Chang Y.J."/>
            <person name="Jeffries C.D."/>
            <person name="Detter J.C."/>
            <person name="Han C."/>
            <person name="Rohde M."/>
            <person name="Brambilla E."/>
            <person name="Goker M."/>
            <person name="Woyke T."/>
            <person name="Bristow J."/>
            <person name="Eisen J.A."/>
            <person name="Markowitz V."/>
            <person name="Hugenholtz P."/>
            <person name="Kyrpides N.C."/>
            <person name="Klenk H.P."/>
            <person name="Land M."/>
        </authorList>
    </citation>
    <scope>NUCLEOTIDE SEQUENCE [LARGE SCALE GENOMIC DNA]</scope>
    <source>
        <strain evidence="2">ATCC 33931 / DSM 2075 / LMG 7858 / VKM B-1802 / 2st14</strain>
    </source>
</reference>
<proteinExistence type="predicted"/>
<accession>E1QHL2</accession>
<dbReference type="NCBIfam" id="TIGR03986">
    <property type="entry name" value="TIGR03986 family CRISPR-associated RAMP protein"/>
    <property type="match status" value="1"/>
</dbReference>
<evidence type="ECO:0000313" key="2">
    <source>
        <dbReference type="Proteomes" id="UP000009047"/>
    </source>
</evidence>
<dbReference type="eggNOG" id="COG1337">
    <property type="taxonomic scope" value="Bacteria"/>
</dbReference>
<dbReference type="AlphaFoldDB" id="E1QHL2"/>
<evidence type="ECO:0008006" key="3">
    <source>
        <dbReference type="Google" id="ProtNLM"/>
    </source>
</evidence>
<dbReference type="EMBL" id="CP002085">
    <property type="protein sequence ID" value="ADK85055.1"/>
    <property type="molecule type" value="Genomic_DNA"/>
</dbReference>
<evidence type="ECO:0000313" key="1">
    <source>
        <dbReference type="EMBL" id="ADK85055.1"/>
    </source>
</evidence>
<gene>
    <name evidence="1" type="ordered locus">Deba_1687</name>
</gene>
<dbReference type="STRING" id="644282.Deba_1687"/>
<dbReference type="KEGG" id="dbr:Deba_1687"/>
<protein>
    <recommendedName>
        <fullName evidence="3">CRISPR-associated protein</fullName>
    </recommendedName>
</protein>
<keyword evidence="2" id="KW-1185">Reference proteome</keyword>
<dbReference type="Proteomes" id="UP000009047">
    <property type="component" value="Chromosome"/>
</dbReference>
<dbReference type="HOGENOM" id="CLU_352981_0_0_7"/>
<organism evidence="1 2">
    <name type="scientific">Desulfarculus baarsii (strain ATCC 33931 / DSM 2075 / LMG 7858 / VKM B-1802 / 2st14)</name>
    <dbReference type="NCBI Taxonomy" id="644282"/>
    <lineage>
        <taxon>Bacteria</taxon>
        <taxon>Pseudomonadati</taxon>
        <taxon>Thermodesulfobacteriota</taxon>
        <taxon>Desulfarculia</taxon>
        <taxon>Desulfarculales</taxon>
        <taxon>Desulfarculaceae</taxon>
        <taxon>Desulfarculus</taxon>
    </lineage>
</organism>
<dbReference type="InterPro" id="IPR023825">
    <property type="entry name" value="CRISPR-assoc_RAMP_BGP1436"/>
</dbReference>
<dbReference type="RefSeq" id="WP_013258508.1">
    <property type="nucleotide sequence ID" value="NC_014365.1"/>
</dbReference>